<keyword evidence="3" id="KW-1185">Reference proteome</keyword>
<reference evidence="2" key="1">
    <citation type="submission" date="2020-08" db="EMBL/GenBank/DDBJ databases">
        <title>Genome public.</title>
        <authorList>
            <person name="Liu C."/>
            <person name="Sun Q."/>
        </authorList>
    </citation>
    <scope>NUCLEOTIDE SEQUENCE</scope>
    <source>
        <strain evidence="2">NSJ-53</strain>
    </source>
</reference>
<gene>
    <name evidence="2" type="ORF">H8696_02285</name>
</gene>
<dbReference type="InterPro" id="IPR042267">
    <property type="entry name" value="VTC_sf"/>
</dbReference>
<name>A0A926D377_9FIRM</name>
<feature type="domain" description="VTC" evidence="1">
    <location>
        <begin position="8"/>
        <end position="224"/>
    </location>
</feature>
<dbReference type="RefSeq" id="WP_249314649.1">
    <property type="nucleotide sequence ID" value="NZ_JACRSR010000001.1"/>
</dbReference>
<dbReference type="AlphaFoldDB" id="A0A926D377"/>
<protein>
    <submittedName>
        <fullName evidence="2">Polyphosphate polymerase domain-containing protein</fullName>
    </submittedName>
</protein>
<dbReference type="Pfam" id="PF09359">
    <property type="entry name" value="VTC"/>
    <property type="match status" value="1"/>
</dbReference>
<dbReference type="EMBL" id="JACRSR010000001">
    <property type="protein sequence ID" value="MBC8530677.1"/>
    <property type="molecule type" value="Genomic_DNA"/>
</dbReference>
<dbReference type="Proteomes" id="UP000623172">
    <property type="component" value="Unassembled WGS sequence"/>
</dbReference>
<evidence type="ECO:0000313" key="2">
    <source>
        <dbReference type="EMBL" id="MBC8530677.1"/>
    </source>
</evidence>
<evidence type="ECO:0000313" key="3">
    <source>
        <dbReference type="Proteomes" id="UP000623172"/>
    </source>
</evidence>
<proteinExistence type="predicted"/>
<evidence type="ECO:0000259" key="1">
    <source>
        <dbReference type="Pfam" id="PF09359"/>
    </source>
</evidence>
<dbReference type="Gene3D" id="3.20.100.30">
    <property type="entry name" value="VTC, catalytic tunnel domain"/>
    <property type="match status" value="1"/>
</dbReference>
<accession>A0A926D377</accession>
<sequence>MRTQVVLRQERKFLLTADQALRCERDLAPFTRPDIYNVPGGYRVRSLYFDTFLDKDYWDKAGGYPTRRKMRLRSYHPDSGYAQLEMKQKEGKDQRKRSLSLERDEAEAVARGDFACLIQSKDPFAAECYGVLTTEGYLPKVVIEYRRTAYTLPTNSIRITFDRDIRATGSDLDLFAREFTGTPLLPDFHVILEVKYNHFLPTFLRDALRVTDESESAASKYAMGRVGKTVI</sequence>
<organism evidence="2 3">
    <name type="scientific">Gehongia tenuis</name>
    <dbReference type="NCBI Taxonomy" id="2763655"/>
    <lineage>
        <taxon>Bacteria</taxon>
        <taxon>Bacillati</taxon>
        <taxon>Bacillota</taxon>
        <taxon>Clostridia</taxon>
        <taxon>Christensenellales</taxon>
        <taxon>Christensenellaceae</taxon>
        <taxon>Gehongia</taxon>
    </lineage>
</organism>
<dbReference type="InterPro" id="IPR018966">
    <property type="entry name" value="VTC_domain"/>
</dbReference>
<dbReference type="CDD" id="cd07750">
    <property type="entry name" value="PolyPPase_VTC_like"/>
    <property type="match status" value="1"/>
</dbReference>
<dbReference type="GO" id="GO:0006799">
    <property type="term" value="P:polyphosphate biosynthetic process"/>
    <property type="evidence" value="ECO:0007669"/>
    <property type="project" value="UniProtKB-ARBA"/>
</dbReference>
<comment type="caution">
    <text evidence="2">The sequence shown here is derived from an EMBL/GenBank/DDBJ whole genome shotgun (WGS) entry which is preliminary data.</text>
</comment>